<dbReference type="HOGENOM" id="CLU_1347859_0_0_10"/>
<accession>C6Y3J3</accession>
<dbReference type="STRING" id="485917.Phep_1053"/>
<sequence length="203" mass="22942">MSALNQKIIGKTDHELMFYINNVDKHTEEAVHLALAELKSRGIQLPETIDDDIQRQLDAKTVLEHQKNRNAWKSNVVENLEAPQYYSKNAIYVFSILFSTFFGSFMLASNCKDAGKPGWPVILFGLFYSVIAVAILNYFNANSPFTFIASGIGVLAMYELFWARHIGADTQYRAKPIWKPLIIAAIIFVPLTALMIYSISSQK</sequence>
<feature type="transmembrane region" description="Helical" evidence="1">
    <location>
        <begin position="90"/>
        <end position="109"/>
    </location>
</feature>
<feature type="transmembrane region" description="Helical" evidence="1">
    <location>
        <begin position="181"/>
        <end position="200"/>
    </location>
</feature>
<name>C6Y3J3_PEDHD</name>
<keyword evidence="1" id="KW-0812">Transmembrane</keyword>
<keyword evidence="3" id="KW-1185">Reference proteome</keyword>
<dbReference type="RefSeq" id="WP_012781216.1">
    <property type="nucleotide sequence ID" value="NC_013061.1"/>
</dbReference>
<gene>
    <name evidence="2" type="ordered locus">Phep_1053</name>
</gene>
<proteinExistence type="predicted"/>
<feature type="transmembrane region" description="Helical" evidence="1">
    <location>
        <begin position="145"/>
        <end position="161"/>
    </location>
</feature>
<keyword evidence="1" id="KW-0472">Membrane</keyword>
<evidence type="ECO:0000313" key="2">
    <source>
        <dbReference type="EMBL" id="ACU03272.1"/>
    </source>
</evidence>
<protein>
    <submittedName>
        <fullName evidence="2">Uncharacterized protein</fullName>
    </submittedName>
</protein>
<dbReference type="eggNOG" id="ENOG50328ZF">
    <property type="taxonomic scope" value="Bacteria"/>
</dbReference>
<dbReference type="OrthoDB" id="764986at2"/>
<dbReference type="AlphaFoldDB" id="C6Y3J3"/>
<organism evidence="2 3">
    <name type="scientific">Pedobacter heparinus (strain ATCC 13125 / DSM 2366 / CIP 104194 / JCM 7457 / NBRC 12017 / NCIMB 9290 / NRRL B-14731 / HIM 762-3)</name>
    <dbReference type="NCBI Taxonomy" id="485917"/>
    <lineage>
        <taxon>Bacteria</taxon>
        <taxon>Pseudomonadati</taxon>
        <taxon>Bacteroidota</taxon>
        <taxon>Sphingobacteriia</taxon>
        <taxon>Sphingobacteriales</taxon>
        <taxon>Sphingobacteriaceae</taxon>
        <taxon>Pedobacter</taxon>
    </lineage>
</organism>
<evidence type="ECO:0000313" key="3">
    <source>
        <dbReference type="Proteomes" id="UP000000852"/>
    </source>
</evidence>
<keyword evidence="1" id="KW-1133">Transmembrane helix</keyword>
<dbReference type="KEGG" id="phe:Phep_1053"/>
<dbReference type="EMBL" id="CP001681">
    <property type="protein sequence ID" value="ACU03272.1"/>
    <property type="molecule type" value="Genomic_DNA"/>
</dbReference>
<dbReference type="Proteomes" id="UP000000852">
    <property type="component" value="Chromosome"/>
</dbReference>
<reference evidence="2 3" key="1">
    <citation type="journal article" date="2009" name="Stand. Genomic Sci.">
        <title>Complete genome sequence of Pedobacter heparinus type strain (HIM 762-3).</title>
        <authorList>
            <person name="Han C."/>
            <person name="Spring S."/>
            <person name="Lapidus A."/>
            <person name="Del Rio T.G."/>
            <person name="Tice H."/>
            <person name="Copeland A."/>
            <person name="Cheng J.F."/>
            <person name="Lucas S."/>
            <person name="Chen F."/>
            <person name="Nolan M."/>
            <person name="Bruce D."/>
            <person name="Goodwin L."/>
            <person name="Pitluck S."/>
            <person name="Ivanova N."/>
            <person name="Mavromatis K."/>
            <person name="Mikhailova N."/>
            <person name="Pati A."/>
            <person name="Chen A."/>
            <person name="Palaniappan K."/>
            <person name="Land M."/>
            <person name="Hauser L."/>
            <person name="Chang Y.J."/>
            <person name="Jeffries C.C."/>
            <person name="Saunders E."/>
            <person name="Chertkov O."/>
            <person name="Brettin T."/>
            <person name="Goker M."/>
            <person name="Rohde M."/>
            <person name="Bristow J."/>
            <person name="Eisen J.A."/>
            <person name="Markowitz V."/>
            <person name="Hugenholtz P."/>
            <person name="Kyrpides N.C."/>
            <person name="Klenk H.P."/>
            <person name="Detter J.C."/>
        </authorList>
    </citation>
    <scope>NUCLEOTIDE SEQUENCE [LARGE SCALE GENOMIC DNA]</scope>
    <source>
        <strain evidence="3">ATCC 13125 / DSM 2366 / CIP 104194 / JCM 7457 / NBRC 12017 / NCIMB 9290 / NRRL B-14731 / HIM 762-3</strain>
    </source>
</reference>
<evidence type="ECO:0000256" key="1">
    <source>
        <dbReference type="SAM" id="Phobius"/>
    </source>
</evidence>
<feature type="transmembrane region" description="Helical" evidence="1">
    <location>
        <begin position="121"/>
        <end position="139"/>
    </location>
</feature>